<dbReference type="InterPro" id="IPR024535">
    <property type="entry name" value="RHGA/B-epi-like_pectate_lyase"/>
</dbReference>
<dbReference type="InterPro" id="IPR011050">
    <property type="entry name" value="Pectin_lyase_fold/virulence"/>
</dbReference>
<evidence type="ECO:0000313" key="2">
    <source>
        <dbReference type="EMBL" id="RFO95807.1"/>
    </source>
</evidence>
<gene>
    <name evidence="2" type="ORF">DIC66_16610</name>
</gene>
<dbReference type="Gene3D" id="2.160.20.10">
    <property type="entry name" value="Single-stranded right-handed beta-helix, Pectin lyase-like"/>
    <property type="match status" value="2"/>
</dbReference>
<dbReference type="Proteomes" id="UP000260665">
    <property type="component" value="Unassembled WGS sequence"/>
</dbReference>
<evidence type="ECO:0000259" key="1">
    <source>
        <dbReference type="Pfam" id="PF12708"/>
    </source>
</evidence>
<protein>
    <recommendedName>
        <fullName evidence="1">Rhamnogalacturonase A/B/Epimerase-like pectate lyase domain-containing protein</fullName>
    </recommendedName>
</protein>
<name>A0A3E1R906_9BURK</name>
<dbReference type="EMBL" id="QFZK01000012">
    <property type="protein sequence ID" value="RFO95807.1"/>
    <property type="molecule type" value="Genomic_DNA"/>
</dbReference>
<keyword evidence="3" id="KW-1185">Reference proteome</keyword>
<feature type="domain" description="Rhamnogalacturonase A/B/Epimerase-like pectate lyase" evidence="1">
    <location>
        <begin position="243"/>
        <end position="404"/>
    </location>
</feature>
<dbReference type="AlphaFoldDB" id="A0A3E1R906"/>
<accession>A0A3E1R906</accession>
<organism evidence="2 3">
    <name type="scientific">Rhodoferax lacus</name>
    <dbReference type="NCBI Taxonomy" id="2184758"/>
    <lineage>
        <taxon>Bacteria</taxon>
        <taxon>Pseudomonadati</taxon>
        <taxon>Pseudomonadota</taxon>
        <taxon>Betaproteobacteria</taxon>
        <taxon>Burkholderiales</taxon>
        <taxon>Comamonadaceae</taxon>
        <taxon>Rhodoferax</taxon>
    </lineage>
</organism>
<evidence type="ECO:0000313" key="3">
    <source>
        <dbReference type="Proteomes" id="UP000260665"/>
    </source>
</evidence>
<proteinExistence type="predicted"/>
<reference evidence="2 3" key="1">
    <citation type="submission" date="2018-05" db="EMBL/GenBank/DDBJ databases">
        <title>Rhodoferax soyangensis sp.nov., isolated from an oligotrophic freshwater lake.</title>
        <authorList>
            <person name="Park M."/>
        </authorList>
    </citation>
    <scope>NUCLEOTIDE SEQUENCE [LARGE SCALE GENOMIC DNA]</scope>
    <source>
        <strain evidence="2 3">IMCC26218</strain>
    </source>
</reference>
<dbReference type="SUPFAM" id="SSF51126">
    <property type="entry name" value="Pectin lyase-like"/>
    <property type="match status" value="1"/>
</dbReference>
<sequence length="746" mass="79128">MVKTWARLVPTLASVFWWMLASWPMLTHAGPTPPIVINSAQSARAGDIVGFQGAAFGESPTAVLEGVNGSPAIPLERVNTIADIWASFRLPATASGALIVRLGNGDALGAPIKLNAATAFHLDTTQLAAGGKFRVFGRNLLLPGYTPVVKVDGWAAAIDGAASDENMLVATAPLRLGNKARIAVSVDNGNGTGASLMERPIASASGDGKDPFGLGVGWASAFSGIASRVLLAASDQRLQRPVKCNGSQDDSKGLQEAIDLANATGGGTVWLPEGTCRLSATVQLKSNVVVQGAGPRRTVLAYDANYPLLGRGVSLAGLRNFSLRNVAGTIESALLQKSDRVFFSNVVFEINGGIQMFLTENLNVVIDHCEFLQPKNPRESGPFVLSGSAGLVFTHNRVVFANGNPNFGGVHDAYVGDNHISRDVRDNQHSKGVVHSLTLDFAHRVAVVNNVLDVLGGPIVNKRRNDGETILTEGGGGNRTENIGYVKAATALTLTDPDVVHKVRPFGAGEIPENYAVAIVAGTGTGQTRRVVGYNNSTLTVDHAWDIVPDASSHYATFVWGLEKTLIKGNTLSQNARGIWLYQTAVKDVDIVSNTITEGGGIYLRTAQSLKDRLFTPMYGVKVANNTIFNSSSEWPSYIHLAFVRMDEPAFGLGAIGVEIRANTLQANRPNVSLNEEESGGVEGFVVRARFEGESQGRSKNQTRLLGTIFQDNQCTDCNVGLLVREGAQGTVLDGNANSVTDLQKP</sequence>
<dbReference type="Pfam" id="PF12708">
    <property type="entry name" value="Pect-lyase_RHGA_epim"/>
    <property type="match status" value="1"/>
</dbReference>
<comment type="caution">
    <text evidence="2">The sequence shown here is derived from an EMBL/GenBank/DDBJ whole genome shotgun (WGS) entry which is preliminary data.</text>
</comment>
<dbReference type="InterPro" id="IPR012334">
    <property type="entry name" value="Pectin_lyas_fold"/>
</dbReference>